<reference evidence="1 2" key="1">
    <citation type="journal article" date="2010" name="Nature">
        <title>The Ectocarpus genome and the independent evolution of multicellularity in brown algae.</title>
        <authorList>
            <person name="Cock J.M."/>
            <person name="Sterck L."/>
            <person name="Rouze P."/>
            <person name="Scornet D."/>
            <person name="Allen A.E."/>
            <person name="Amoutzias G."/>
            <person name="Anthouard V."/>
            <person name="Artiguenave F."/>
            <person name="Aury J.M."/>
            <person name="Badger J.H."/>
            <person name="Beszteri B."/>
            <person name="Billiau K."/>
            <person name="Bonnet E."/>
            <person name="Bothwell J.H."/>
            <person name="Bowler C."/>
            <person name="Boyen C."/>
            <person name="Brownlee C."/>
            <person name="Carrano C.J."/>
            <person name="Charrier B."/>
            <person name="Cho G.Y."/>
            <person name="Coelho S.M."/>
            <person name="Collen J."/>
            <person name="Corre E."/>
            <person name="Da Silva C."/>
            <person name="Delage L."/>
            <person name="Delaroque N."/>
            <person name="Dittami S.M."/>
            <person name="Doulbeau S."/>
            <person name="Elias M."/>
            <person name="Farnham G."/>
            <person name="Gachon C.M."/>
            <person name="Gschloessl B."/>
            <person name="Heesch S."/>
            <person name="Jabbari K."/>
            <person name="Jubin C."/>
            <person name="Kawai H."/>
            <person name="Kimura K."/>
            <person name="Kloareg B."/>
            <person name="Kupper F.C."/>
            <person name="Lang D."/>
            <person name="Le Bail A."/>
            <person name="Leblanc C."/>
            <person name="Lerouge P."/>
            <person name="Lohr M."/>
            <person name="Lopez P.J."/>
            <person name="Martens C."/>
            <person name="Maumus F."/>
            <person name="Michel G."/>
            <person name="Miranda-Saavedra D."/>
            <person name="Morales J."/>
            <person name="Moreau H."/>
            <person name="Motomura T."/>
            <person name="Nagasato C."/>
            <person name="Napoli C.A."/>
            <person name="Nelson D.R."/>
            <person name="Nyvall-Collen P."/>
            <person name="Peters A.F."/>
            <person name="Pommier C."/>
            <person name="Potin P."/>
            <person name="Poulain J."/>
            <person name="Quesneville H."/>
            <person name="Read B."/>
            <person name="Rensing S.A."/>
            <person name="Ritter A."/>
            <person name="Rousvoal S."/>
            <person name="Samanta M."/>
            <person name="Samson G."/>
            <person name="Schroeder D.C."/>
            <person name="Segurens B."/>
            <person name="Strittmatter M."/>
            <person name="Tonon T."/>
            <person name="Tregear J.W."/>
            <person name="Valentin K."/>
            <person name="von Dassow P."/>
            <person name="Yamagishi T."/>
            <person name="Van de Peer Y."/>
            <person name="Wincker P."/>
        </authorList>
    </citation>
    <scope>NUCLEOTIDE SEQUENCE [LARGE SCALE GENOMIC DNA]</scope>
    <source>
        <strain evidence="2">Ec32 / CCAP1310/4</strain>
    </source>
</reference>
<dbReference type="AlphaFoldDB" id="D8LPC9"/>
<dbReference type="EMBL" id="FN649741">
    <property type="protein sequence ID" value="CBN80400.1"/>
    <property type="molecule type" value="Genomic_DNA"/>
</dbReference>
<dbReference type="Proteomes" id="UP000002630">
    <property type="component" value="Linkage Group LG16"/>
</dbReference>
<evidence type="ECO:0000313" key="2">
    <source>
        <dbReference type="Proteomes" id="UP000002630"/>
    </source>
</evidence>
<dbReference type="InParanoid" id="D8LPC9"/>
<sequence>MGTEDESDYYYKGATDENSVAKASSLFQNLGGSTGVRGEFFTDRSSFIRIHNHMKSSNHWKSVSKWDTGVEYTIQHPTTDIIVADTNRGQKTVVFKQHVVQTVRGCTACKSVDFTVNKYETIELDRTSRSYHDSTYTWVKIKSEKVFVHESERSSWKFHLAVVWQGDTKEKAESVPQQYSVAVSMGSVAKASRDAVYTTASFLEKMMDAMFQKSRSRHIILNFS</sequence>
<gene>
    <name evidence="1" type="ORF">Esi_0052_0257</name>
</gene>
<evidence type="ECO:0000313" key="1">
    <source>
        <dbReference type="EMBL" id="CBN80400.1"/>
    </source>
</evidence>
<proteinExistence type="predicted"/>
<protein>
    <submittedName>
        <fullName evidence="1">EsV-1-98</fullName>
    </submittedName>
</protein>
<keyword evidence="2" id="KW-1185">Reference proteome</keyword>
<accession>D8LPC9</accession>
<name>D8LPC9_ECTSI</name>
<dbReference type="EMBL" id="FN648730">
    <property type="protein sequence ID" value="CBN80400.1"/>
    <property type="molecule type" value="Genomic_DNA"/>
</dbReference>
<organism evidence="1 2">
    <name type="scientific">Ectocarpus siliculosus</name>
    <name type="common">Brown alga</name>
    <name type="synonym">Conferva siliculosa</name>
    <dbReference type="NCBI Taxonomy" id="2880"/>
    <lineage>
        <taxon>Eukaryota</taxon>
        <taxon>Sar</taxon>
        <taxon>Stramenopiles</taxon>
        <taxon>Ochrophyta</taxon>
        <taxon>PX clade</taxon>
        <taxon>Phaeophyceae</taxon>
        <taxon>Ectocarpales</taxon>
        <taxon>Ectocarpaceae</taxon>
        <taxon>Ectocarpus</taxon>
    </lineage>
</organism>